<dbReference type="InterPro" id="IPR051702">
    <property type="entry name" value="SH3_domain_YSC84-like"/>
</dbReference>
<name>I0YXJ6_COCSC</name>
<sequence length="182" mass="18979">MSHVLSENVVPRDAFQGAKGVVFLQAAYAAAGVTAFRGQGFIVAAVNRQWSAPSFLSLSSLGVGLSLGGEMVDTIAILYRDEDVDKYKKGDFRITSYRSGSPVCTLSAMGCADMQPAVYVAKSGKLLDYSINGGTITHAKAANAKAYGGLVSPDDILSGRVDPPASLDPVYKQLTALSGPLA</sequence>
<dbReference type="InterPro" id="IPR007461">
    <property type="entry name" value="Ysc84_actin-binding"/>
</dbReference>
<dbReference type="AlphaFoldDB" id="I0YXJ6"/>
<dbReference type="GO" id="GO:0035091">
    <property type="term" value="F:phosphatidylinositol binding"/>
    <property type="evidence" value="ECO:0007669"/>
    <property type="project" value="TreeGrafter"/>
</dbReference>
<proteinExistence type="predicted"/>
<dbReference type="PANTHER" id="PTHR15629:SF2">
    <property type="entry name" value="SH3 DOMAIN-CONTAINING YSC84-LIKE PROTEIN 1"/>
    <property type="match status" value="1"/>
</dbReference>
<dbReference type="GeneID" id="17041103"/>
<evidence type="ECO:0000313" key="2">
    <source>
        <dbReference type="EMBL" id="EIE23115.1"/>
    </source>
</evidence>
<accession>I0YXJ6</accession>
<feature type="domain" description="Ysc84 actin-binding" evidence="1">
    <location>
        <begin position="60"/>
        <end position="176"/>
    </location>
</feature>
<dbReference type="EMBL" id="AGSI01000008">
    <property type="protein sequence ID" value="EIE23115.1"/>
    <property type="molecule type" value="Genomic_DNA"/>
</dbReference>
<dbReference type="CDD" id="cd11524">
    <property type="entry name" value="SYLF"/>
    <property type="match status" value="1"/>
</dbReference>
<gene>
    <name evidence="2" type="ORF">COCSUDRAFT_66170</name>
</gene>
<dbReference type="RefSeq" id="XP_005647659.1">
    <property type="nucleotide sequence ID" value="XM_005647602.1"/>
</dbReference>
<dbReference type="Proteomes" id="UP000007264">
    <property type="component" value="Unassembled WGS sequence"/>
</dbReference>
<protein>
    <recommendedName>
        <fullName evidence="1">Ysc84 actin-binding domain-containing protein</fullName>
    </recommendedName>
</protein>
<reference evidence="2 3" key="1">
    <citation type="journal article" date="2012" name="Genome Biol.">
        <title>The genome of the polar eukaryotic microalga coccomyxa subellipsoidea reveals traits of cold adaptation.</title>
        <authorList>
            <person name="Blanc G."/>
            <person name="Agarkova I."/>
            <person name="Grimwood J."/>
            <person name="Kuo A."/>
            <person name="Brueggeman A."/>
            <person name="Dunigan D."/>
            <person name="Gurnon J."/>
            <person name="Ladunga I."/>
            <person name="Lindquist E."/>
            <person name="Lucas S."/>
            <person name="Pangilinan J."/>
            <person name="Proschold T."/>
            <person name="Salamov A."/>
            <person name="Schmutz J."/>
            <person name="Weeks D."/>
            <person name="Yamada T."/>
            <person name="Claverie J.M."/>
            <person name="Grigoriev I."/>
            <person name="Van Etten J."/>
            <person name="Lomsadze A."/>
            <person name="Borodovsky M."/>
        </authorList>
    </citation>
    <scope>NUCLEOTIDE SEQUENCE [LARGE SCALE GENOMIC DNA]</scope>
    <source>
        <strain evidence="2 3">C-169</strain>
    </source>
</reference>
<dbReference type="OrthoDB" id="509948at2759"/>
<dbReference type="KEGG" id="csl:COCSUDRAFT_66170"/>
<organism evidence="2 3">
    <name type="scientific">Coccomyxa subellipsoidea (strain C-169)</name>
    <name type="common">Green microalga</name>
    <dbReference type="NCBI Taxonomy" id="574566"/>
    <lineage>
        <taxon>Eukaryota</taxon>
        <taxon>Viridiplantae</taxon>
        <taxon>Chlorophyta</taxon>
        <taxon>core chlorophytes</taxon>
        <taxon>Trebouxiophyceae</taxon>
        <taxon>Trebouxiophyceae incertae sedis</taxon>
        <taxon>Coccomyxaceae</taxon>
        <taxon>Coccomyxa</taxon>
        <taxon>Coccomyxa subellipsoidea</taxon>
    </lineage>
</organism>
<dbReference type="eggNOG" id="KOG1843">
    <property type="taxonomic scope" value="Eukaryota"/>
</dbReference>
<dbReference type="PANTHER" id="PTHR15629">
    <property type="entry name" value="SH3YL1 PROTEIN"/>
    <property type="match status" value="1"/>
</dbReference>
<dbReference type="Pfam" id="PF04366">
    <property type="entry name" value="Ysc84"/>
    <property type="match status" value="1"/>
</dbReference>
<comment type="caution">
    <text evidence="2">The sequence shown here is derived from an EMBL/GenBank/DDBJ whole genome shotgun (WGS) entry which is preliminary data.</text>
</comment>
<evidence type="ECO:0000259" key="1">
    <source>
        <dbReference type="Pfam" id="PF04366"/>
    </source>
</evidence>
<keyword evidence="3" id="KW-1185">Reference proteome</keyword>
<evidence type="ECO:0000313" key="3">
    <source>
        <dbReference type="Proteomes" id="UP000007264"/>
    </source>
</evidence>